<dbReference type="Proteomes" id="UP000004725">
    <property type="component" value="Unassembled WGS sequence"/>
</dbReference>
<dbReference type="PANTHER" id="PTHR47505:SF1">
    <property type="entry name" value="DNA UTILIZATION PROTEIN YHGH"/>
    <property type="match status" value="1"/>
</dbReference>
<dbReference type="CDD" id="cd06223">
    <property type="entry name" value="PRTases_typeI"/>
    <property type="match status" value="1"/>
</dbReference>
<organism evidence="2 3">
    <name type="scientific">Planococcus antarcticus DSM 14505</name>
    <dbReference type="NCBI Taxonomy" id="1185653"/>
    <lineage>
        <taxon>Bacteria</taxon>
        <taxon>Bacillati</taxon>
        <taxon>Bacillota</taxon>
        <taxon>Bacilli</taxon>
        <taxon>Bacillales</taxon>
        <taxon>Caryophanaceae</taxon>
        <taxon>Planococcus</taxon>
    </lineage>
</organism>
<comment type="similarity">
    <text evidence="1">Belongs to the ComF/GntX family.</text>
</comment>
<gene>
    <name evidence="2" type="ORF">A1A1_18207</name>
</gene>
<dbReference type="EMBL" id="AJYB01000098">
    <property type="protein sequence ID" value="EIM05046.1"/>
    <property type="molecule type" value="Genomic_DNA"/>
</dbReference>
<evidence type="ECO:0000313" key="3">
    <source>
        <dbReference type="Proteomes" id="UP000004725"/>
    </source>
</evidence>
<dbReference type="InterPro" id="IPR029057">
    <property type="entry name" value="PRTase-like"/>
</dbReference>
<accession>A0AA87IHN6</accession>
<name>A0AA87IHN6_9BACL</name>
<evidence type="ECO:0000313" key="2">
    <source>
        <dbReference type="EMBL" id="EIM05046.1"/>
    </source>
</evidence>
<dbReference type="Gene3D" id="3.40.50.2020">
    <property type="match status" value="1"/>
</dbReference>
<reference evidence="2 3" key="1">
    <citation type="journal article" date="2012" name="J. Bacteriol.">
        <title>Genome Sequence of the Antarctic Psychrophile Bacterium Planococcus antarcticus DSM 14505.</title>
        <authorList>
            <person name="Margolles A."/>
            <person name="Gueimonde M."/>
            <person name="Sanchez B."/>
        </authorList>
    </citation>
    <scope>NUCLEOTIDE SEQUENCE [LARGE SCALE GENOMIC DNA]</scope>
    <source>
        <strain evidence="2 3">DSM 14505</strain>
    </source>
</reference>
<dbReference type="AlphaFoldDB" id="A0AA87IHN6"/>
<dbReference type="InterPro" id="IPR000836">
    <property type="entry name" value="PRTase_dom"/>
</dbReference>
<dbReference type="SUPFAM" id="SSF53271">
    <property type="entry name" value="PRTase-like"/>
    <property type="match status" value="1"/>
</dbReference>
<dbReference type="InterPro" id="IPR051910">
    <property type="entry name" value="ComF/GntX_DNA_util-trans"/>
</dbReference>
<proteinExistence type="inferred from homology"/>
<protein>
    <submittedName>
        <fullName evidence="2">ComFC family protein</fullName>
    </submittedName>
</protein>
<dbReference type="RefSeq" id="WP_006831578.1">
    <property type="nucleotide sequence ID" value="NZ_AJYB01000098.1"/>
</dbReference>
<comment type="caution">
    <text evidence="2">The sequence shown here is derived from an EMBL/GenBank/DDBJ whole genome shotgun (WGS) entry which is preliminary data.</text>
</comment>
<dbReference type="PANTHER" id="PTHR47505">
    <property type="entry name" value="DNA UTILIZATION PROTEIN YHGH"/>
    <property type="match status" value="1"/>
</dbReference>
<evidence type="ECO:0000256" key="1">
    <source>
        <dbReference type="ARBA" id="ARBA00008007"/>
    </source>
</evidence>
<sequence>MNCYLCDRDMPLQVSWNSIFFNELEEVICGRCRSGFERIAGGCPFCSAPGEGICRNCSNWEATEYAGVIDSGKSLYCYNPAMKNYLHQFKFLKDVVLSEVFAEVLKEELHSQKSLIVPIPMNENKMKERTFPQVDRLLDSAAVPYIHLLGKNEVGLAGKSKFERMALQDVFWWNGNPVPEKVLLFDDLYTTGSTMRLAAKVLKEKGVKEIKVLALIRA</sequence>